<dbReference type="RefSeq" id="WP_120106880.1">
    <property type="nucleotide sequence ID" value="NZ_QXQB01000001.1"/>
</dbReference>
<dbReference type="AlphaFoldDB" id="A0A3A6PIE2"/>
<proteinExistence type="predicted"/>
<accession>A0A3A6PIE2</accession>
<dbReference type="EMBL" id="QXQB01000001">
    <property type="protein sequence ID" value="RJX40895.1"/>
    <property type="molecule type" value="Genomic_DNA"/>
</dbReference>
<dbReference type="Proteomes" id="UP000267798">
    <property type="component" value="Unassembled WGS sequence"/>
</dbReference>
<gene>
    <name evidence="1" type="ORF">D3P09_02415</name>
</gene>
<name>A0A3A6PIE2_9BACL</name>
<keyword evidence="2" id="KW-1185">Reference proteome</keyword>
<organism evidence="1 2">
    <name type="scientific">Paenibacillus pinisoli</name>
    <dbReference type="NCBI Taxonomy" id="1276110"/>
    <lineage>
        <taxon>Bacteria</taxon>
        <taxon>Bacillati</taxon>
        <taxon>Bacillota</taxon>
        <taxon>Bacilli</taxon>
        <taxon>Bacillales</taxon>
        <taxon>Paenibacillaceae</taxon>
        <taxon>Paenibacillus</taxon>
    </lineage>
</organism>
<evidence type="ECO:0000313" key="2">
    <source>
        <dbReference type="Proteomes" id="UP000267798"/>
    </source>
</evidence>
<sequence length="60" mass="7141">MDQDHEAIRQQLLQISRSEMTKRHLQALLDGYRKGELSADDIKQYTNIDPEQLKRMLEEL</sequence>
<comment type="caution">
    <text evidence="1">The sequence shown here is derived from an EMBL/GenBank/DDBJ whole genome shotgun (WGS) entry which is preliminary data.</text>
</comment>
<evidence type="ECO:0000313" key="1">
    <source>
        <dbReference type="EMBL" id="RJX40895.1"/>
    </source>
</evidence>
<reference evidence="1 2" key="1">
    <citation type="submission" date="2018-09" db="EMBL/GenBank/DDBJ databases">
        <title>Paenibacillus aracenensis nov. sp. isolated from a cave in southern Spain.</title>
        <authorList>
            <person name="Jurado V."/>
            <person name="Gutierrez-Patricio S."/>
            <person name="Gonzalez-Pimentel J.L."/>
            <person name="Miller A.Z."/>
            <person name="Laiz L."/>
            <person name="Saiz-Jimenez C."/>
        </authorList>
    </citation>
    <scope>NUCLEOTIDE SEQUENCE [LARGE SCALE GENOMIC DNA]</scope>
    <source>
        <strain evidence="1 2">JCM 19203</strain>
    </source>
</reference>
<protein>
    <submittedName>
        <fullName evidence="1">Uncharacterized protein</fullName>
    </submittedName>
</protein>